<organism evidence="1 2">
    <name type="scientific">Actinoalloteichus caeruleus DSM 43889</name>
    <dbReference type="NCBI Taxonomy" id="1120930"/>
    <lineage>
        <taxon>Bacteria</taxon>
        <taxon>Bacillati</taxon>
        <taxon>Actinomycetota</taxon>
        <taxon>Actinomycetes</taxon>
        <taxon>Pseudonocardiales</taxon>
        <taxon>Pseudonocardiaceae</taxon>
        <taxon>Actinoalloteichus</taxon>
        <taxon>Actinoalloteichus cyanogriseus</taxon>
    </lineage>
</organism>
<comment type="caution">
    <text evidence="1">The sequence shown here is derived from an EMBL/GenBank/DDBJ whole genome shotgun (WGS) entry which is preliminary data.</text>
</comment>
<evidence type="ECO:0000313" key="2">
    <source>
        <dbReference type="Proteomes" id="UP000791080"/>
    </source>
</evidence>
<sequence>MTAAEPDPTPEATLRVAGTPVADHVTDVGWWEPTLAPRPHLHPVRTLAGVEVTEARPVDHPWHLGVFVAVQDVEDCNFWGGRTFVRGQGPTWRPDHGSVRHERWTHRDADALASEQSWISVAGETVISETRATRSLVGPPTTGGWVLDYAFTLRNVTGRDLDLGSPATNGKVGGGYGGFFWRAPLSSATPRVFTATAEGEEAVHTTRSGWLAFLGHHPNAEDLVRGDGPTGDYTLLFVPADERTAEDPWFVRVADYPGVGSSLAPEHPLRLPAGDSLRRRFRVLVLDGHLERGACADAARSVAELP</sequence>
<protein>
    <submittedName>
        <fullName evidence="1">Methane oxygenase PmoA</fullName>
    </submittedName>
</protein>
<dbReference type="RefSeq" id="WP_051314348.1">
    <property type="nucleotide sequence ID" value="NZ_AUBJ02000001.1"/>
</dbReference>
<gene>
    <name evidence="1" type="ORF">G443_001404</name>
</gene>
<dbReference type="Pfam" id="PF14100">
    <property type="entry name" value="DUF6807"/>
    <property type="match status" value="1"/>
</dbReference>
<dbReference type="EMBL" id="AUBJ02000001">
    <property type="protein sequence ID" value="MCP2331134.1"/>
    <property type="molecule type" value="Genomic_DNA"/>
</dbReference>
<proteinExistence type="predicted"/>
<dbReference type="Proteomes" id="UP000791080">
    <property type="component" value="Unassembled WGS sequence"/>
</dbReference>
<reference evidence="1 2" key="1">
    <citation type="submission" date="2022-06" db="EMBL/GenBank/DDBJ databases">
        <title>Genomic Encyclopedia of Type Strains, Phase I: the one thousand microbial genomes (KMG-I) project.</title>
        <authorList>
            <person name="Kyrpides N."/>
        </authorList>
    </citation>
    <scope>NUCLEOTIDE SEQUENCE [LARGE SCALE GENOMIC DNA]</scope>
    <source>
        <strain evidence="1 2">DSM 43889</strain>
    </source>
</reference>
<evidence type="ECO:0000313" key="1">
    <source>
        <dbReference type="EMBL" id="MCP2331134.1"/>
    </source>
</evidence>
<dbReference type="InterPro" id="IPR029475">
    <property type="entry name" value="DUF6807"/>
</dbReference>
<keyword evidence="2" id="KW-1185">Reference proteome</keyword>
<name>A0ABT1JF63_ACTCY</name>
<accession>A0ABT1JF63</accession>